<reference evidence="3" key="1">
    <citation type="journal article" date="2019" name="Microbiol. Resour. Announc.">
        <title>Draft Genomic Sequences of Streptomyces misionensis and Streptomyces albidoflavus, bacteria applied for phytopathogen biocontrol.</title>
        <authorList>
            <person name="Pylro V."/>
            <person name="Dias A."/>
            <person name="Andreote F."/>
            <person name="Varani A."/>
            <person name="Andreote C."/>
            <person name="Bernardo E."/>
            <person name="Martins T."/>
        </authorList>
    </citation>
    <scope>NUCLEOTIDE SEQUENCE [LARGE SCALE GENOMIC DNA]</scope>
    <source>
        <strain evidence="3">66</strain>
    </source>
</reference>
<accession>A0A5C6JVA3</accession>
<evidence type="ECO:0000256" key="2">
    <source>
        <dbReference type="SAM" id="MobiDB-lite"/>
    </source>
</evidence>
<dbReference type="AlphaFoldDB" id="A0A5C6JVA3"/>
<protein>
    <submittedName>
        <fullName evidence="3">Uncharacterized protein</fullName>
    </submittedName>
</protein>
<dbReference type="EMBL" id="VOGW01000082">
    <property type="protein sequence ID" value="TWV47004.1"/>
    <property type="molecule type" value="Genomic_DNA"/>
</dbReference>
<keyword evidence="1" id="KW-0175">Coiled coil</keyword>
<organism evidence="3 4">
    <name type="scientific">Streptomyces misionensis</name>
    <dbReference type="NCBI Taxonomy" id="67331"/>
    <lineage>
        <taxon>Bacteria</taxon>
        <taxon>Bacillati</taxon>
        <taxon>Actinomycetota</taxon>
        <taxon>Actinomycetes</taxon>
        <taxon>Kitasatosporales</taxon>
        <taxon>Streptomycetaceae</taxon>
        <taxon>Streptomyces</taxon>
    </lineage>
</organism>
<feature type="coiled-coil region" evidence="1">
    <location>
        <begin position="74"/>
        <end position="134"/>
    </location>
</feature>
<dbReference type="Proteomes" id="UP000320481">
    <property type="component" value="Unassembled WGS sequence"/>
</dbReference>
<evidence type="ECO:0000256" key="1">
    <source>
        <dbReference type="SAM" id="Coils"/>
    </source>
</evidence>
<name>A0A5C6JVA3_9ACTN</name>
<comment type="caution">
    <text evidence="3">The sequence shown here is derived from an EMBL/GenBank/DDBJ whole genome shotgun (WGS) entry which is preliminary data.</text>
</comment>
<sequence length="335" mass="34189">MVERCARAGRRLDAEAAALDQIRGLEGPGAGAALEVARARARALAVRTVAAHGTLAALRERYAPSATDPVTDSMEQAKDRLLFATARLDAAHQAVVVGDGDRAARQLRAGEGAVAQAETLVRGVERLAARLREAAALVPAALTGAEAELATARRGGSRTPLATGELRARLAHADGVLAGVRGELTGARSYDPLDALRRITRAADRLDVGRSGVLDTAALLVARAAVGAADDFVTVHRGAVGPEARARLAEAVRTLRAGDGTGAAFPADTAAREARDLAEQDVRAHGNPCPAAADETGLPGAVLGGILLAEDADGGPPACFGGPGTRARRRLAPPS</sequence>
<gene>
    <name evidence="3" type="ORF">FRZ03_14175</name>
</gene>
<feature type="compositionally biased region" description="Basic residues" evidence="2">
    <location>
        <begin position="326"/>
        <end position="335"/>
    </location>
</feature>
<evidence type="ECO:0000313" key="4">
    <source>
        <dbReference type="Proteomes" id="UP000320481"/>
    </source>
</evidence>
<feature type="region of interest" description="Disordered" evidence="2">
    <location>
        <begin position="314"/>
        <end position="335"/>
    </location>
</feature>
<evidence type="ECO:0000313" key="3">
    <source>
        <dbReference type="EMBL" id="TWV47004.1"/>
    </source>
</evidence>
<keyword evidence="4" id="KW-1185">Reference proteome</keyword>
<proteinExistence type="predicted"/>
<dbReference type="RefSeq" id="WP_146465504.1">
    <property type="nucleotide sequence ID" value="NZ_VOGW01000082.1"/>
</dbReference>